<evidence type="ECO:0000259" key="3">
    <source>
        <dbReference type="Pfam" id="PF05368"/>
    </source>
</evidence>
<dbReference type="CDD" id="cd05251">
    <property type="entry name" value="NmrA_like_SDR_a"/>
    <property type="match status" value="1"/>
</dbReference>
<evidence type="ECO:0000256" key="1">
    <source>
        <dbReference type="ARBA" id="ARBA00006328"/>
    </source>
</evidence>
<feature type="domain" description="NmrA-like" evidence="3">
    <location>
        <begin position="20"/>
        <end position="270"/>
    </location>
</feature>
<organism evidence="4 5">
    <name type="scientific">Naematelia encephala</name>
    <dbReference type="NCBI Taxonomy" id="71784"/>
    <lineage>
        <taxon>Eukaryota</taxon>
        <taxon>Fungi</taxon>
        <taxon>Dikarya</taxon>
        <taxon>Basidiomycota</taxon>
        <taxon>Agaricomycotina</taxon>
        <taxon>Tremellomycetes</taxon>
        <taxon>Tremellales</taxon>
        <taxon>Naemateliaceae</taxon>
        <taxon>Naematelia</taxon>
    </lineage>
</organism>
<protein>
    <recommendedName>
        <fullName evidence="3">NmrA-like domain-containing protein</fullName>
    </recommendedName>
</protein>
<comment type="caution">
    <text evidence="4">The sequence shown here is derived from an EMBL/GenBank/DDBJ whole genome shotgun (WGS) entry which is preliminary data.</text>
</comment>
<dbReference type="Gene3D" id="3.40.50.720">
    <property type="entry name" value="NAD(P)-binding Rossmann-like Domain"/>
    <property type="match status" value="1"/>
</dbReference>
<name>A0A1Y2B8D8_9TREE</name>
<dbReference type="STRING" id="71784.A0A1Y2B8D8"/>
<dbReference type="InParanoid" id="A0A1Y2B8D8"/>
<accession>A0A1Y2B8D8</accession>
<dbReference type="InterPro" id="IPR008030">
    <property type="entry name" value="NmrA-like"/>
</dbReference>
<evidence type="ECO:0000256" key="2">
    <source>
        <dbReference type="ARBA" id="ARBA00022857"/>
    </source>
</evidence>
<dbReference type="GO" id="GO:0005634">
    <property type="term" value="C:nucleus"/>
    <property type="evidence" value="ECO:0007669"/>
    <property type="project" value="TreeGrafter"/>
</dbReference>
<dbReference type="PANTHER" id="PTHR42748">
    <property type="entry name" value="NITROGEN METABOLITE REPRESSION PROTEIN NMRA FAMILY MEMBER"/>
    <property type="match status" value="1"/>
</dbReference>
<keyword evidence="5" id="KW-1185">Reference proteome</keyword>
<dbReference type="Proteomes" id="UP000193986">
    <property type="component" value="Unassembled WGS sequence"/>
</dbReference>
<dbReference type="SUPFAM" id="SSF51735">
    <property type="entry name" value="NAD(P)-binding Rossmann-fold domains"/>
    <property type="match status" value="1"/>
</dbReference>
<reference evidence="4 5" key="1">
    <citation type="submission" date="2016-07" db="EMBL/GenBank/DDBJ databases">
        <title>Pervasive Adenine N6-methylation of Active Genes in Fungi.</title>
        <authorList>
            <consortium name="DOE Joint Genome Institute"/>
            <person name="Mondo S.J."/>
            <person name="Dannebaum R.O."/>
            <person name="Kuo R.C."/>
            <person name="Labutti K."/>
            <person name="Haridas S."/>
            <person name="Kuo A."/>
            <person name="Salamov A."/>
            <person name="Ahrendt S.R."/>
            <person name="Lipzen A."/>
            <person name="Sullivan W."/>
            <person name="Andreopoulos W.B."/>
            <person name="Clum A."/>
            <person name="Lindquist E."/>
            <person name="Daum C."/>
            <person name="Ramamoorthy G.K."/>
            <person name="Gryganskyi A."/>
            <person name="Culley D."/>
            <person name="Magnuson J.K."/>
            <person name="James T.Y."/>
            <person name="O'Malley M.A."/>
            <person name="Stajich J.E."/>
            <person name="Spatafora J.W."/>
            <person name="Visel A."/>
            <person name="Grigoriev I.V."/>
        </authorList>
    </citation>
    <scope>NUCLEOTIDE SEQUENCE [LARGE SCALE GENOMIC DNA]</scope>
    <source>
        <strain evidence="4 5">68-887.2</strain>
    </source>
</reference>
<dbReference type="Pfam" id="PF05368">
    <property type="entry name" value="NmrA"/>
    <property type="match status" value="1"/>
</dbReference>
<comment type="similarity">
    <text evidence="1">Belongs to the NmrA-type oxidoreductase family.</text>
</comment>
<dbReference type="InterPro" id="IPR036291">
    <property type="entry name" value="NAD(P)-bd_dom_sf"/>
</dbReference>
<dbReference type="PANTHER" id="PTHR42748:SF7">
    <property type="entry name" value="NMRA LIKE REDOX SENSOR 1-RELATED"/>
    <property type="match status" value="1"/>
</dbReference>
<sequence length="299" mass="33135">MGFAHIHHLIRPVDREVEMAKTILVTGATGKQGSGVVRALSAISKNDGSFKILALTRNPSSDAAKALTTLPGVQVIQGDLDDPEPIFSAHKLDGVFSVQDYAAKDEAKQGIAIVDLSVKYKIGQLVYTGVDFAGQENTPLHHFETKRKIEARIHSVPPDALSWTIIRPVGFYENFYWDEWPKAVSTRFSPTANYKLIGCDDIGRVAAHVFSRPEAFNHKAIDLAADSLKQADIAKIWLDVTGKPLPNEKPNLPEAFDKNVEFNATHEFVADVQENRRLFPFLTDFATWLRSTPLAKDSQ</sequence>
<dbReference type="OrthoDB" id="9997102at2759"/>
<evidence type="ECO:0000313" key="4">
    <source>
        <dbReference type="EMBL" id="ORY30365.1"/>
    </source>
</evidence>
<keyword evidence="2" id="KW-0521">NADP</keyword>
<proteinExistence type="inferred from homology"/>
<gene>
    <name evidence="4" type="ORF">BCR39DRAFT_529465</name>
</gene>
<evidence type="ECO:0000313" key="5">
    <source>
        <dbReference type="Proteomes" id="UP000193986"/>
    </source>
</evidence>
<dbReference type="EMBL" id="MCFC01000020">
    <property type="protein sequence ID" value="ORY30365.1"/>
    <property type="molecule type" value="Genomic_DNA"/>
</dbReference>
<dbReference type="InterPro" id="IPR051164">
    <property type="entry name" value="NmrA-like_oxidored"/>
</dbReference>
<dbReference type="Gene3D" id="3.90.25.10">
    <property type="entry name" value="UDP-galactose 4-epimerase, domain 1"/>
    <property type="match status" value="1"/>
</dbReference>
<dbReference type="AlphaFoldDB" id="A0A1Y2B8D8"/>